<feature type="compositionally biased region" description="Basic and acidic residues" evidence="1">
    <location>
        <begin position="564"/>
        <end position="577"/>
    </location>
</feature>
<feature type="compositionally biased region" description="Polar residues" evidence="1">
    <location>
        <begin position="209"/>
        <end position="221"/>
    </location>
</feature>
<accession>A0AA96FDR5</accession>
<dbReference type="Proteomes" id="UP001303408">
    <property type="component" value="Chromosome"/>
</dbReference>
<gene>
    <name evidence="2" type="ORF">RN607_03540</name>
</gene>
<reference evidence="2" key="1">
    <citation type="submission" date="2023-09" db="EMBL/GenBank/DDBJ databases">
        <title>Demequina sp. a novel bacteria isolated from Capsicum annuum.</title>
        <authorList>
            <person name="Humaira Z."/>
            <person name="Lee J."/>
            <person name="Cho D."/>
        </authorList>
    </citation>
    <scope>NUCLEOTIDE SEQUENCE</scope>
    <source>
        <strain evidence="2">PMTSA13</strain>
    </source>
</reference>
<dbReference type="KEGG" id="dcp:RN607_03540"/>
<evidence type="ECO:0000313" key="2">
    <source>
        <dbReference type="EMBL" id="WNM28088.1"/>
    </source>
</evidence>
<protein>
    <submittedName>
        <fullName evidence="2">DUF3987 domain-containing protein</fullName>
    </submittedName>
</protein>
<sequence>MVTPDALPTAFPTDALPEPLAAWVAAIAWQYQTDSALPAVACLAALSTAVGGTVTITPRQGWTEAAANLYLAAAADPAERKSPVLRDAIAPLREAAARLVDATARDRAAATRRAASLRTHAETLAADADKIVRLEGPDTAEALAADARAAEALAAADAATIPPAPVLLIGDATPEALVSTVAAHPAGVGLITDEAGAIATVTGHRYGGTPNTDPILQSKSNGPMHVTRRSAPDICADRPVLTVGVLVQPEPLADFLADPFLRARGLPARFQVAFPPARIGDRHPNPEPATPAIVAAYADTISALVHSRGDHRDEPSPIGFTPAARDQLTNLLEWTEGLMRPGGFLADLRDYGGKWCGDVVRLATLLALTIDPTATEVDAAALDRAATIGRYFMGQAVTAHAAAEAADADRNADYVWTRIRSRFPDADTITAREVYRVAITKRIPDRDALRDALDRLVLRGYLTELDTDTEANSRRSIIYRINAAIGPTSDTQGTADTLEPPPFPDAADPGDDVPEFLPTPDAADPTAALTIARQADAEALTAHRRGDSAAVADAMTRAAAAYRDAGDDAEAARREAIAARTTDPHPGAAAP</sequence>
<feature type="region of interest" description="Disordered" evidence="1">
    <location>
        <begin position="488"/>
        <end position="523"/>
    </location>
</feature>
<dbReference type="Pfam" id="PF13148">
    <property type="entry name" value="DUF3987"/>
    <property type="match status" value="1"/>
</dbReference>
<name>A0AA96FDR5_9MICO</name>
<feature type="region of interest" description="Disordered" evidence="1">
    <location>
        <begin position="561"/>
        <end position="591"/>
    </location>
</feature>
<proteinExistence type="predicted"/>
<dbReference type="RefSeq" id="WP_313544391.1">
    <property type="nucleotide sequence ID" value="NZ_CP134880.1"/>
</dbReference>
<evidence type="ECO:0000256" key="1">
    <source>
        <dbReference type="SAM" id="MobiDB-lite"/>
    </source>
</evidence>
<dbReference type="AlphaFoldDB" id="A0AA96FDR5"/>
<dbReference type="InterPro" id="IPR025048">
    <property type="entry name" value="DUF3987"/>
</dbReference>
<feature type="region of interest" description="Disordered" evidence="1">
    <location>
        <begin position="206"/>
        <end position="228"/>
    </location>
</feature>
<organism evidence="2">
    <name type="scientific">Demequina capsici</name>
    <dbReference type="NCBI Taxonomy" id="3075620"/>
    <lineage>
        <taxon>Bacteria</taxon>
        <taxon>Bacillati</taxon>
        <taxon>Actinomycetota</taxon>
        <taxon>Actinomycetes</taxon>
        <taxon>Micrococcales</taxon>
        <taxon>Demequinaceae</taxon>
        <taxon>Demequina</taxon>
    </lineage>
</organism>
<dbReference type="EMBL" id="CP134880">
    <property type="protein sequence ID" value="WNM28088.1"/>
    <property type="molecule type" value="Genomic_DNA"/>
</dbReference>